<dbReference type="PANTHER" id="PTHR43385">
    <property type="entry name" value="RIBOFLAVIN TRANSPORTER RIBJ"/>
    <property type="match status" value="1"/>
</dbReference>
<dbReference type="RefSeq" id="WP_189488903.1">
    <property type="nucleotide sequence ID" value="NZ_BMZB01000007.1"/>
</dbReference>
<reference evidence="8" key="2">
    <citation type="submission" date="2020-09" db="EMBL/GenBank/DDBJ databases">
        <authorList>
            <person name="Sun Q."/>
            <person name="Kim S."/>
        </authorList>
    </citation>
    <scope>NUCLEOTIDE SEQUENCE</scope>
    <source>
        <strain evidence="8">KCTC 32296</strain>
    </source>
</reference>
<dbReference type="Proteomes" id="UP000662572">
    <property type="component" value="Unassembled WGS sequence"/>
</dbReference>
<feature type="transmembrane region" description="Helical" evidence="6">
    <location>
        <begin position="319"/>
        <end position="340"/>
    </location>
</feature>
<comment type="caution">
    <text evidence="8">The sequence shown here is derived from an EMBL/GenBank/DDBJ whole genome shotgun (WGS) entry which is preliminary data.</text>
</comment>
<dbReference type="InterPro" id="IPR020846">
    <property type="entry name" value="MFS_dom"/>
</dbReference>
<keyword evidence="4 6" id="KW-1133">Transmembrane helix</keyword>
<dbReference type="Gene3D" id="1.20.1250.20">
    <property type="entry name" value="MFS general substrate transporter like domains"/>
    <property type="match status" value="1"/>
</dbReference>
<evidence type="ECO:0000313" key="9">
    <source>
        <dbReference type="Proteomes" id="UP000662572"/>
    </source>
</evidence>
<feature type="transmembrane region" description="Helical" evidence="6">
    <location>
        <begin position="267"/>
        <end position="290"/>
    </location>
</feature>
<feature type="domain" description="Major facilitator superfamily (MFS) profile" evidence="7">
    <location>
        <begin position="15"/>
        <end position="411"/>
    </location>
</feature>
<feature type="transmembrane region" description="Helical" evidence="6">
    <location>
        <begin position="52"/>
        <end position="71"/>
    </location>
</feature>
<dbReference type="InterPro" id="IPR036259">
    <property type="entry name" value="MFS_trans_sf"/>
</dbReference>
<dbReference type="EMBL" id="BMZB01000007">
    <property type="protein sequence ID" value="GGZ44649.1"/>
    <property type="molecule type" value="Genomic_DNA"/>
</dbReference>
<feature type="transmembrane region" description="Helical" evidence="6">
    <location>
        <begin position="12"/>
        <end position="40"/>
    </location>
</feature>
<keyword evidence="9" id="KW-1185">Reference proteome</keyword>
<evidence type="ECO:0000256" key="6">
    <source>
        <dbReference type="SAM" id="Phobius"/>
    </source>
</evidence>
<dbReference type="PANTHER" id="PTHR43385:SF1">
    <property type="entry name" value="RIBOFLAVIN TRANSPORTER RIBJ"/>
    <property type="match status" value="1"/>
</dbReference>
<dbReference type="Pfam" id="PF07690">
    <property type="entry name" value="MFS_1"/>
    <property type="match status" value="1"/>
</dbReference>
<proteinExistence type="predicted"/>
<evidence type="ECO:0000256" key="5">
    <source>
        <dbReference type="ARBA" id="ARBA00023136"/>
    </source>
</evidence>
<organism evidence="8 9">
    <name type="scientific">Asticcacaulis endophyticus</name>
    <dbReference type="NCBI Taxonomy" id="1395890"/>
    <lineage>
        <taxon>Bacteria</taxon>
        <taxon>Pseudomonadati</taxon>
        <taxon>Pseudomonadota</taxon>
        <taxon>Alphaproteobacteria</taxon>
        <taxon>Caulobacterales</taxon>
        <taxon>Caulobacteraceae</taxon>
        <taxon>Asticcacaulis</taxon>
    </lineage>
</organism>
<dbReference type="InterPro" id="IPR011701">
    <property type="entry name" value="MFS"/>
</dbReference>
<dbReference type="GO" id="GO:0022857">
    <property type="term" value="F:transmembrane transporter activity"/>
    <property type="evidence" value="ECO:0007669"/>
    <property type="project" value="InterPro"/>
</dbReference>
<feature type="transmembrane region" description="Helical" evidence="6">
    <location>
        <begin position="108"/>
        <end position="128"/>
    </location>
</feature>
<gene>
    <name evidence="8" type="ORF">GCM10011273_34290</name>
</gene>
<dbReference type="GO" id="GO:0016020">
    <property type="term" value="C:membrane"/>
    <property type="evidence" value="ECO:0007669"/>
    <property type="project" value="UniProtKB-SubCell"/>
</dbReference>
<accession>A0A918QEP4</accession>
<name>A0A918QEP4_9CAUL</name>
<evidence type="ECO:0000259" key="7">
    <source>
        <dbReference type="PROSITE" id="PS50850"/>
    </source>
</evidence>
<reference evidence="8" key="1">
    <citation type="journal article" date="2014" name="Int. J. Syst. Evol. Microbiol.">
        <title>Complete genome sequence of Corynebacterium casei LMG S-19264T (=DSM 44701T), isolated from a smear-ripened cheese.</title>
        <authorList>
            <consortium name="US DOE Joint Genome Institute (JGI-PGF)"/>
            <person name="Walter F."/>
            <person name="Albersmeier A."/>
            <person name="Kalinowski J."/>
            <person name="Ruckert C."/>
        </authorList>
    </citation>
    <scope>NUCLEOTIDE SEQUENCE</scope>
    <source>
        <strain evidence="8">KCTC 32296</strain>
    </source>
</reference>
<evidence type="ECO:0000313" key="8">
    <source>
        <dbReference type="EMBL" id="GGZ44649.1"/>
    </source>
</evidence>
<dbReference type="InterPro" id="IPR052983">
    <property type="entry name" value="MFS_Riboflavin_Transporter"/>
</dbReference>
<protein>
    <submittedName>
        <fullName evidence="8">MFS transporter</fullName>
    </submittedName>
</protein>
<feature type="transmembrane region" description="Helical" evidence="6">
    <location>
        <begin position="175"/>
        <end position="194"/>
    </location>
</feature>
<dbReference type="SUPFAM" id="SSF103473">
    <property type="entry name" value="MFS general substrate transporter"/>
    <property type="match status" value="1"/>
</dbReference>
<evidence type="ECO:0000256" key="3">
    <source>
        <dbReference type="ARBA" id="ARBA00022692"/>
    </source>
</evidence>
<keyword evidence="2" id="KW-0813">Transport</keyword>
<feature type="transmembrane region" description="Helical" evidence="6">
    <location>
        <begin position="385"/>
        <end position="406"/>
    </location>
</feature>
<evidence type="ECO:0000256" key="2">
    <source>
        <dbReference type="ARBA" id="ARBA00022448"/>
    </source>
</evidence>
<keyword evidence="5 6" id="KW-0472">Membrane</keyword>
<feature type="transmembrane region" description="Helical" evidence="6">
    <location>
        <begin position="140"/>
        <end position="169"/>
    </location>
</feature>
<evidence type="ECO:0000256" key="4">
    <source>
        <dbReference type="ARBA" id="ARBA00022989"/>
    </source>
</evidence>
<dbReference type="AlphaFoldDB" id="A0A918QEP4"/>
<feature type="transmembrane region" description="Helical" evidence="6">
    <location>
        <begin position="297"/>
        <end position="313"/>
    </location>
</feature>
<sequence>MTIETKANAKTALGVVVACTIGNVVCLTATVSAVFGVFLVPISEDFGWQRSQVTAVLGIISLVSIVAFPVVGRLMDIYGGRKVLLVGNLFFALSVAAVSQVNNNLMNFYLLFALIGIAGAVPCTAMFSKVVSEWFDKRRGLMLGISAGVGNGVGATLMPIIAAILLGYMGWQMSYAVIGFLIFALGFPATYFLLKDAPRPVVTEATNPKYHPNAPSEALEGLTLKEALKSMPFWLIIASLGLGAGCLTAIFSHVIPVLTDRGQSLTIATTVMVVLALVTSGWQVAVGSLLDHIKSPRVAAPSFVVATIGLWLLETGSSTPLLILAGALLGVGLGTAFGALPYFISRYFGLKAYGVITGVIYSVVMLAQGVTPYLMDIWFDAHKAYFGSIVIIGICLLIVAGLIMLFPPYRIKVSAADVAQVNHGGI</sequence>
<feature type="transmembrane region" description="Helical" evidence="6">
    <location>
        <begin position="352"/>
        <end position="373"/>
    </location>
</feature>
<feature type="transmembrane region" description="Helical" evidence="6">
    <location>
        <begin position="83"/>
        <end position="102"/>
    </location>
</feature>
<evidence type="ECO:0000256" key="1">
    <source>
        <dbReference type="ARBA" id="ARBA00004141"/>
    </source>
</evidence>
<comment type="subcellular location">
    <subcellularLocation>
        <location evidence="1">Membrane</location>
        <topology evidence="1">Multi-pass membrane protein</topology>
    </subcellularLocation>
</comment>
<feature type="transmembrane region" description="Helical" evidence="6">
    <location>
        <begin position="233"/>
        <end position="255"/>
    </location>
</feature>
<dbReference type="PROSITE" id="PS50850">
    <property type="entry name" value="MFS"/>
    <property type="match status" value="1"/>
</dbReference>
<keyword evidence="3 6" id="KW-0812">Transmembrane</keyword>